<dbReference type="Pfam" id="PF13564">
    <property type="entry name" value="DoxX_2"/>
    <property type="match status" value="1"/>
</dbReference>
<reference evidence="6" key="1">
    <citation type="submission" date="2020-01" db="EMBL/GenBank/DDBJ databases">
        <title>Muricauda ochracea sp. nov., isolated from a tidal flat of Garorim bay in Korea.</title>
        <authorList>
            <person name="Kim D."/>
            <person name="Yoo Y."/>
            <person name="Kim J.-J."/>
        </authorList>
    </citation>
    <scope>NUCLEOTIDE SEQUENCE</scope>
    <source>
        <strain evidence="6">JGD-17</strain>
    </source>
</reference>
<feature type="transmembrane region" description="Helical" evidence="5">
    <location>
        <begin position="88"/>
        <end position="108"/>
    </location>
</feature>
<dbReference type="GO" id="GO:0016020">
    <property type="term" value="C:membrane"/>
    <property type="evidence" value="ECO:0007669"/>
    <property type="project" value="UniProtKB-SubCell"/>
</dbReference>
<keyword evidence="3 5" id="KW-1133">Transmembrane helix</keyword>
<keyword evidence="7" id="KW-1185">Reference proteome</keyword>
<comment type="caution">
    <text evidence="6">The sequence shown here is derived from an EMBL/GenBank/DDBJ whole genome shotgun (WGS) entry which is preliminary data.</text>
</comment>
<comment type="subcellular location">
    <subcellularLocation>
        <location evidence="1">Membrane</location>
        <topology evidence="1">Multi-pass membrane protein</topology>
    </subcellularLocation>
</comment>
<evidence type="ECO:0000313" key="6">
    <source>
        <dbReference type="EMBL" id="NAY91512.1"/>
    </source>
</evidence>
<evidence type="ECO:0008006" key="8">
    <source>
        <dbReference type="Google" id="ProtNLM"/>
    </source>
</evidence>
<protein>
    <recommendedName>
        <fullName evidence="8">DoxX family protein</fullName>
    </recommendedName>
</protein>
<proteinExistence type="predicted"/>
<organism evidence="6 7">
    <name type="scientific">Flagellimonas ochracea</name>
    <dbReference type="NCBI Taxonomy" id="2696472"/>
    <lineage>
        <taxon>Bacteria</taxon>
        <taxon>Pseudomonadati</taxon>
        <taxon>Bacteroidota</taxon>
        <taxon>Flavobacteriia</taxon>
        <taxon>Flavobacteriales</taxon>
        <taxon>Flavobacteriaceae</taxon>
        <taxon>Flagellimonas</taxon>
    </lineage>
</organism>
<evidence type="ECO:0000256" key="5">
    <source>
        <dbReference type="SAM" id="Phobius"/>
    </source>
</evidence>
<evidence type="ECO:0000256" key="3">
    <source>
        <dbReference type="ARBA" id="ARBA00022989"/>
    </source>
</evidence>
<dbReference type="EMBL" id="JAAABI010000002">
    <property type="protein sequence ID" value="NAY91512.1"/>
    <property type="molecule type" value="Genomic_DNA"/>
</dbReference>
<evidence type="ECO:0000256" key="4">
    <source>
        <dbReference type="ARBA" id="ARBA00023136"/>
    </source>
</evidence>
<name>A0A964TAX3_9FLAO</name>
<evidence type="ECO:0000256" key="1">
    <source>
        <dbReference type="ARBA" id="ARBA00004141"/>
    </source>
</evidence>
<dbReference type="AlphaFoldDB" id="A0A964TAX3"/>
<keyword evidence="4 5" id="KW-0472">Membrane</keyword>
<evidence type="ECO:0000313" key="7">
    <source>
        <dbReference type="Proteomes" id="UP000667650"/>
    </source>
</evidence>
<dbReference type="PROSITE" id="PS51257">
    <property type="entry name" value="PROKAR_LIPOPROTEIN"/>
    <property type="match status" value="1"/>
</dbReference>
<gene>
    <name evidence="6" type="ORF">GTQ34_06250</name>
</gene>
<accession>A0A964TAX3</accession>
<keyword evidence="2 5" id="KW-0812">Transmembrane</keyword>
<sequence length="111" mass="12726">MYLKTAIIFSALSFLFFGYACLTSPFMVLEFKRYGLARFRELNGYLQMAGGLSLLLGLYYQPLLIIGSSGLSVLMFFGLLVRFRLKDGFLKSLPAFFYMLLNVFILWACQK</sequence>
<feature type="transmembrane region" description="Helical" evidence="5">
    <location>
        <begin position="6"/>
        <end position="30"/>
    </location>
</feature>
<feature type="transmembrane region" description="Helical" evidence="5">
    <location>
        <begin position="65"/>
        <end position="81"/>
    </location>
</feature>
<dbReference type="Proteomes" id="UP000667650">
    <property type="component" value="Unassembled WGS sequence"/>
</dbReference>
<dbReference type="InterPro" id="IPR032808">
    <property type="entry name" value="DoxX"/>
</dbReference>
<evidence type="ECO:0000256" key="2">
    <source>
        <dbReference type="ARBA" id="ARBA00022692"/>
    </source>
</evidence>